<evidence type="ECO:0000259" key="2">
    <source>
        <dbReference type="Pfam" id="PF06634"/>
    </source>
</evidence>
<feature type="domain" description="DUF1156" evidence="2">
    <location>
        <begin position="11"/>
        <end position="82"/>
    </location>
</feature>
<dbReference type="InterPro" id="IPR029063">
    <property type="entry name" value="SAM-dependent_MTases_sf"/>
</dbReference>
<dbReference type="EMBL" id="AP019377">
    <property type="protein sequence ID" value="BBH92993.1"/>
    <property type="molecule type" value="Genomic_DNA"/>
</dbReference>
<dbReference type="SUPFAM" id="SSF53335">
    <property type="entry name" value="S-adenosyl-L-methionine-dependent methyltransferases"/>
    <property type="match status" value="1"/>
</dbReference>
<organism evidence="3">
    <name type="scientific">Thermogemmatispora argillosa</name>
    <dbReference type="NCBI Taxonomy" id="2045280"/>
    <lineage>
        <taxon>Bacteria</taxon>
        <taxon>Bacillati</taxon>
        <taxon>Chloroflexota</taxon>
        <taxon>Ktedonobacteria</taxon>
        <taxon>Thermogemmatisporales</taxon>
        <taxon>Thermogemmatisporaceae</taxon>
        <taxon>Thermogemmatispora</taxon>
    </lineage>
</organism>
<evidence type="ECO:0000256" key="1">
    <source>
        <dbReference type="SAM" id="MobiDB-lite"/>
    </source>
</evidence>
<feature type="compositionally biased region" description="Polar residues" evidence="1">
    <location>
        <begin position="232"/>
        <end position="241"/>
    </location>
</feature>
<dbReference type="Pfam" id="PF06634">
    <property type="entry name" value="DUF1156"/>
    <property type="match status" value="1"/>
</dbReference>
<evidence type="ECO:0000313" key="3">
    <source>
        <dbReference type="EMBL" id="BBH92993.1"/>
    </source>
</evidence>
<protein>
    <recommendedName>
        <fullName evidence="2">DUF1156 domain-containing protein</fullName>
    </recommendedName>
</protein>
<accession>A0A455SX53</accession>
<proteinExistence type="predicted"/>
<reference evidence="3" key="1">
    <citation type="submission" date="2018-12" db="EMBL/GenBank/DDBJ databases">
        <title>Novel natural products biosynthetic potential of the class Ktedonobacteria.</title>
        <authorList>
            <person name="Zheng Y."/>
            <person name="Saitou A."/>
            <person name="Wang C.M."/>
            <person name="Toyoda A."/>
            <person name="Minakuchi Y."/>
            <person name="Sekiguchi Y."/>
            <person name="Ueda K."/>
            <person name="Takano H."/>
            <person name="Sakai Y."/>
            <person name="Yokota A."/>
            <person name="Yabe S."/>
        </authorList>
    </citation>
    <scope>NUCLEOTIDE SEQUENCE</scope>
    <source>
        <strain evidence="3">A3-2</strain>
    </source>
</reference>
<feature type="region of interest" description="Disordered" evidence="1">
    <location>
        <begin position="655"/>
        <end position="697"/>
    </location>
</feature>
<gene>
    <name evidence="3" type="ORF">KTA_11920</name>
</gene>
<dbReference type="REBASE" id="310664">
    <property type="entry name" value="M.TspA32ORF11920P"/>
</dbReference>
<feature type="region of interest" description="Disordered" evidence="1">
    <location>
        <begin position="207"/>
        <end position="241"/>
    </location>
</feature>
<dbReference type="AlphaFoldDB" id="A0A455SX53"/>
<name>A0A455SX53_9CHLR</name>
<dbReference type="InterPro" id="IPR009537">
    <property type="entry name" value="DUF1156"/>
</dbReference>
<feature type="compositionally biased region" description="Acidic residues" evidence="1">
    <location>
        <begin position="657"/>
        <end position="673"/>
    </location>
</feature>
<sequence>MSYRKKLIEVALPLKEVNQASSKEKSLRHGHPSTLHLWWSRKPLATARAVLFASLVDDPSAHPERFPDEASQEQERQRLFDIIRELVRWENTTRESVLARAREEIRRATNGAPPPVLDPFAGGGSIPLEALRLGLEAHAGDLNPVAVLINKALIEIPPRFAGRPPVHPQARQELLKGQWQGAHGLAADIRAYGRWLRDEAERRIGQLYPRVPLPQPGPEEQPATDRKRKGNHPNQSSQGNGEATVIAWLWARTVTCPNPACGAQMPLVSKWWLSKKRGHEAWVEPLVERESSPPRVRFVVRTGRGEPPAGTVNRRGARCVVCDTPVEFSHIRAEGRAGRMSAQLMAIVADGPGGRLYLAPDEEQEASAAQASPSYQPQASLPDKALSFRVQLYGMTTFADLFTPRQLVALTTFSDLIAEARERVLADARRAWRELDPASAGDERPLCEGGSGPLAYADALATYLALAVDRLADRNSNLCSWDITRDNVRNTFARQALPMVWDFAEANPFSEATGNFMGAIAWVAEAIEAVPCAASGVARQCEASSAVNGVTLPLISTDPPYYDNVGYADLSDFFYVWLRRSLAPIYPDLFATMLTPKSSELIASPYRHGGDKDKARRFFEEGLRRVFANLRAAQHPDYPLTLYYAFKQSEVEHPDADEADFDEASEQEAEELEALSGSDSAEPALPGARNGQPGTSLVASTGWETMLEGLIQSGFIITGTWPIRTEMANRSVAMGTNALASSIVLVCRPRPENAPVASRQQFIRELRQELGEALRHLQEGGIAPVDLAQASIGPGMAIYSRYRRVEDVDGTHVSVRTALQLINRTLDEVLAAQEGDFDNETRWALAWFEEFGFVSGDFGSAETLSKAKNISVQRLSESGIVRAQGGKVRLLRGEELPARERLNDGQPLTTWEFTLRLAHALLQGGGEEHAGKLLSQRSELGAAARELAYRLYTICERRGWAQEALPYNSLISAWSDISQKALRYSKGELAEQERLLPE</sequence>